<evidence type="ECO:0000256" key="1">
    <source>
        <dbReference type="SAM" id="SignalP"/>
    </source>
</evidence>
<feature type="chain" id="PRO_5011005469" description="Di-haem cytochrome c peroxidase domain-containing protein" evidence="1">
    <location>
        <begin position="20"/>
        <end position="108"/>
    </location>
</feature>
<dbReference type="Gene3D" id="1.10.760.10">
    <property type="entry name" value="Cytochrome c-like domain"/>
    <property type="match status" value="1"/>
</dbReference>
<comment type="caution">
    <text evidence="3">The sequence shown here is derived from an EMBL/GenBank/DDBJ whole genome shotgun (WGS) entry which is preliminary data.</text>
</comment>
<name>A0A1Y1QAC1_9GAMM</name>
<feature type="domain" description="Di-haem cytochrome c peroxidase" evidence="2">
    <location>
        <begin position="78"/>
        <end position="106"/>
    </location>
</feature>
<reference evidence="3 4" key="1">
    <citation type="submission" date="2017-01" db="EMBL/GenBank/DDBJ databases">
        <title>Novel large sulfur bacteria in the metagenomes of groundwater-fed chemosynthetic microbial mats in the Lake Huron basin.</title>
        <authorList>
            <person name="Sharrar A.M."/>
            <person name="Flood B.E."/>
            <person name="Bailey J.V."/>
            <person name="Jones D.S."/>
            <person name="Biddanda B."/>
            <person name="Ruberg S.A."/>
            <person name="Marcus D.N."/>
            <person name="Dick G.J."/>
        </authorList>
    </citation>
    <scope>NUCLEOTIDE SEQUENCE [LARGE SCALE GENOMIC DNA]</scope>
    <source>
        <strain evidence="3">A8</strain>
    </source>
</reference>
<proteinExistence type="predicted"/>
<protein>
    <recommendedName>
        <fullName evidence="2">Di-haem cytochrome c peroxidase domain-containing protein</fullName>
    </recommendedName>
</protein>
<dbReference type="GO" id="GO:0009055">
    <property type="term" value="F:electron transfer activity"/>
    <property type="evidence" value="ECO:0007669"/>
    <property type="project" value="InterPro"/>
</dbReference>
<dbReference type="AlphaFoldDB" id="A0A1Y1QAC1"/>
<accession>A0A1Y1QAC1</accession>
<dbReference type="GO" id="GO:0020037">
    <property type="term" value="F:heme binding"/>
    <property type="evidence" value="ECO:0007669"/>
    <property type="project" value="InterPro"/>
</dbReference>
<keyword evidence="1" id="KW-0732">Signal</keyword>
<evidence type="ECO:0000313" key="4">
    <source>
        <dbReference type="Proteomes" id="UP000192491"/>
    </source>
</evidence>
<dbReference type="Pfam" id="PF03150">
    <property type="entry name" value="CCP_MauG"/>
    <property type="match status" value="1"/>
</dbReference>
<dbReference type="SUPFAM" id="SSF46626">
    <property type="entry name" value="Cytochrome c"/>
    <property type="match status" value="1"/>
</dbReference>
<feature type="signal peptide" evidence="1">
    <location>
        <begin position="1"/>
        <end position="19"/>
    </location>
</feature>
<dbReference type="InterPro" id="IPR004852">
    <property type="entry name" value="Di-haem_cyt_c_peroxidsae"/>
</dbReference>
<dbReference type="InterPro" id="IPR036909">
    <property type="entry name" value="Cyt_c-like_dom_sf"/>
</dbReference>
<evidence type="ECO:0000259" key="2">
    <source>
        <dbReference type="Pfam" id="PF03150"/>
    </source>
</evidence>
<dbReference type="Proteomes" id="UP000192491">
    <property type="component" value="Unassembled WGS sequence"/>
</dbReference>
<evidence type="ECO:0000313" key="3">
    <source>
        <dbReference type="EMBL" id="OQX01181.1"/>
    </source>
</evidence>
<feature type="non-terminal residue" evidence="3">
    <location>
        <position position="108"/>
    </location>
</feature>
<sequence>MSVSFTMRLMIVTLFVALALQGCQDEALNTAIYMPENGSSLVLRSELDAELEGLIQRYGLTGDPSRGKNVPSIDAPLAQLGLKLFFNKALSGDKDVACVTCHHPLLGG</sequence>
<dbReference type="GO" id="GO:0016491">
    <property type="term" value="F:oxidoreductase activity"/>
    <property type="evidence" value="ECO:0007669"/>
    <property type="project" value="InterPro"/>
</dbReference>
<organism evidence="3 4">
    <name type="scientific">Thiothrix lacustris</name>
    <dbReference type="NCBI Taxonomy" id="525917"/>
    <lineage>
        <taxon>Bacteria</taxon>
        <taxon>Pseudomonadati</taxon>
        <taxon>Pseudomonadota</taxon>
        <taxon>Gammaproteobacteria</taxon>
        <taxon>Thiotrichales</taxon>
        <taxon>Thiotrichaceae</taxon>
        <taxon>Thiothrix</taxon>
    </lineage>
</organism>
<gene>
    <name evidence="3" type="ORF">BWK73_46865</name>
</gene>
<dbReference type="EMBL" id="MTEJ01000600">
    <property type="protein sequence ID" value="OQX01181.1"/>
    <property type="molecule type" value="Genomic_DNA"/>
</dbReference>